<keyword evidence="1" id="KW-0472">Membrane</keyword>
<keyword evidence="3" id="KW-1185">Reference proteome</keyword>
<evidence type="ECO:0000313" key="2">
    <source>
        <dbReference type="EMBL" id="SMP60863.1"/>
    </source>
</evidence>
<keyword evidence="1" id="KW-0812">Transmembrane</keyword>
<dbReference type="Proteomes" id="UP001158067">
    <property type="component" value="Unassembled WGS sequence"/>
</dbReference>
<protein>
    <submittedName>
        <fullName evidence="2">Uncharacterized protein</fullName>
    </submittedName>
</protein>
<keyword evidence="1" id="KW-1133">Transmembrane helix</keyword>
<name>A0ABY1Q8J3_9BACT</name>
<dbReference type="EMBL" id="FXUG01000007">
    <property type="protein sequence ID" value="SMP60863.1"/>
    <property type="molecule type" value="Genomic_DNA"/>
</dbReference>
<gene>
    <name evidence="2" type="ORF">SAMN06265222_1077</name>
</gene>
<sequence length="55" mass="6053">MPKRALLHQNERRRPGGSSHQWLIKTVIAALVLIAVAIPAAMVLAAFLLFSKLPH</sequence>
<evidence type="ECO:0000256" key="1">
    <source>
        <dbReference type="SAM" id="Phobius"/>
    </source>
</evidence>
<comment type="caution">
    <text evidence="2">The sequence shown here is derived from an EMBL/GenBank/DDBJ whole genome shotgun (WGS) entry which is preliminary data.</text>
</comment>
<organism evidence="2 3">
    <name type="scientific">Neorhodopirellula lusitana</name>
    <dbReference type="NCBI Taxonomy" id="445327"/>
    <lineage>
        <taxon>Bacteria</taxon>
        <taxon>Pseudomonadati</taxon>
        <taxon>Planctomycetota</taxon>
        <taxon>Planctomycetia</taxon>
        <taxon>Pirellulales</taxon>
        <taxon>Pirellulaceae</taxon>
        <taxon>Neorhodopirellula</taxon>
    </lineage>
</organism>
<accession>A0ABY1Q8J3</accession>
<evidence type="ECO:0000313" key="3">
    <source>
        <dbReference type="Proteomes" id="UP001158067"/>
    </source>
</evidence>
<reference evidence="2 3" key="1">
    <citation type="submission" date="2017-05" db="EMBL/GenBank/DDBJ databases">
        <authorList>
            <person name="Varghese N."/>
            <person name="Submissions S."/>
        </authorList>
    </citation>
    <scope>NUCLEOTIDE SEQUENCE [LARGE SCALE GENOMIC DNA]</scope>
    <source>
        <strain evidence="2 3">DSM 25457</strain>
    </source>
</reference>
<feature type="transmembrane region" description="Helical" evidence="1">
    <location>
        <begin position="22"/>
        <end position="50"/>
    </location>
</feature>
<proteinExistence type="predicted"/>